<organism evidence="3">
    <name type="scientific">Salmonella diarizonae</name>
    <dbReference type="NCBI Taxonomy" id="59204"/>
    <lineage>
        <taxon>Bacteria</taxon>
        <taxon>Pseudomonadati</taxon>
        <taxon>Pseudomonadota</taxon>
        <taxon>Gammaproteobacteria</taxon>
        <taxon>Enterobacterales</taxon>
        <taxon>Enterobacteriaceae</taxon>
        <taxon>Salmonella</taxon>
    </lineage>
</organism>
<dbReference type="EMBL" id="AAMIRF010000048">
    <property type="protein sequence ID" value="EDH7458072.1"/>
    <property type="molecule type" value="Genomic_DNA"/>
</dbReference>
<proteinExistence type="predicted"/>
<evidence type="ECO:0000313" key="3">
    <source>
        <dbReference type="EMBL" id="EDH7458072.1"/>
    </source>
</evidence>
<dbReference type="AlphaFoldDB" id="A0A635JC28"/>
<evidence type="ECO:0000256" key="2">
    <source>
        <dbReference type="SAM" id="SignalP"/>
    </source>
</evidence>
<feature type="coiled-coil region" evidence="1">
    <location>
        <begin position="63"/>
        <end position="94"/>
    </location>
</feature>
<feature type="chain" id="PRO_5026226458" evidence="2">
    <location>
        <begin position="25"/>
        <end position="280"/>
    </location>
</feature>
<keyword evidence="2" id="KW-0732">Signal</keyword>
<keyword evidence="1" id="KW-0175">Coiled coil</keyword>
<protein>
    <submittedName>
        <fullName evidence="3">Type VI secretion protein</fullName>
    </submittedName>
</protein>
<reference evidence="3" key="1">
    <citation type="submission" date="2018-07" db="EMBL/GenBank/DDBJ databases">
        <authorList>
            <consortium name="PulseNet: The National Subtyping Network for Foodborne Disease Surveillance"/>
            <person name="Tarr C.L."/>
            <person name="Trees E."/>
            <person name="Katz L.S."/>
            <person name="Carleton-Romer H.A."/>
            <person name="Stroika S."/>
            <person name="Kucerova Z."/>
            <person name="Roache K.F."/>
            <person name="Sabol A.L."/>
            <person name="Besser J."/>
            <person name="Gerner-Smidt P."/>
        </authorList>
    </citation>
    <scope>NUCLEOTIDE SEQUENCE</scope>
    <source>
        <strain evidence="3">PNUSAS008615</strain>
    </source>
</reference>
<name>A0A635JC28_SALDZ</name>
<sequence length="280" mass="32620">MRKLVKTALLAICLSLSHGSLTIAAGIPVGDATNALNQVRQMVQDLNNYKEYLETTILTDNQLIQAYKEYNSMLEEYKRLYQEASALANDIEGLSSIDFNNMLADIANKFDPYYGDYHGAVVKDTGDEFWDDAYERNKILNGYGLTDEEYAEMLTNIPYTDDQREMAQRMFEYRQRRVAQGIQRDTYIAKVEDYMKKKEEKAMSDLDLAVEQNNKDNNLTANVQLLNKQTQHLLKQMNRMQSQQLEAMKYNDRLADHYFNRRAAAEARKQKQLQRDFNHD</sequence>
<feature type="signal peptide" evidence="2">
    <location>
        <begin position="1"/>
        <end position="24"/>
    </location>
</feature>
<evidence type="ECO:0000256" key="1">
    <source>
        <dbReference type="SAM" id="Coils"/>
    </source>
</evidence>
<gene>
    <name evidence="3" type="ORF">B4V94_22135</name>
</gene>
<accession>A0A635JC28</accession>
<comment type="caution">
    <text evidence="3">The sequence shown here is derived from an EMBL/GenBank/DDBJ whole genome shotgun (WGS) entry which is preliminary data.</text>
</comment>